<evidence type="ECO:0000256" key="2">
    <source>
        <dbReference type="ARBA" id="ARBA00006175"/>
    </source>
</evidence>
<feature type="region of interest" description="Disordered" evidence="9">
    <location>
        <begin position="305"/>
        <end position="331"/>
    </location>
</feature>
<evidence type="ECO:0008006" key="13">
    <source>
        <dbReference type="Google" id="ProtNLM"/>
    </source>
</evidence>
<evidence type="ECO:0000256" key="8">
    <source>
        <dbReference type="RuleBase" id="RU000477"/>
    </source>
</evidence>
<evidence type="ECO:0000256" key="4">
    <source>
        <dbReference type="ARBA" id="ARBA00022692"/>
    </source>
</evidence>
<dbReference type="Proteomes" id="UP001498398">
    <property type="component" value="Unassembled WGS sequence"/>
</dbReference>
<reference evidence="11 12" key="1">
    <citation type="submission" date="2024-01" db="EMBL/GenBank/DDBJ databases">
        <title>A draft genome for the cacao thread blight pathogen Marasmiellus scandens.</title>
        <authorList>
            <person name="Baruah I.K."/>
            <person name="Leung J."/>
            <person name="Bukari Y."/>
            <person name="Amoako-Attah I."/>
            <person name="Meinhardt L.W."/>
            <person name="Bailey B.A."/>
            <person name="Cohen S.P."/>
        </authorList>
    </citation>
    <scope>NUCLEOTIDE SEQUENCE [LARGE SCALE GENOMIC DNA]</scope>
    <source>
        <strain evidence="11 12">GH-19</strain>
    </source>
</reference>
<evidence type="ECO:0000256" key="5">
    <source>
        <dbReference type="ARBA" id="ARBA00022737"/>
    </source>
</evidence>
<keyword evidence="5" id="KW-0677">Repeat</keyword>
<accession>A0ABR1INM9</accession>
<keyword evidence="4 8" id="KW-0812">Transmembrane</keyword>
<dbReference type="PANTHER" id="PTHR43829">
    <property type="entry name" value="AQUAPORIN OR AQUAGLYCEROPORIN RELATED"/>
    <property type="match status" value="1"/>
</dbReference>
<feature type="transmembrane region" description="Helical" evidence="10">
    <location>
        <begin position="119"/>
        <end position="138"/>
    </location>
</feature>
<evidence type="ECO:0000313" key="11">
    <source>
        <dbReference type="EMBL" id="KAK7437241.1"/>
    </source>
</evidence>
<comment type="similarity">
    <text evidence="2 8">Belongs to the MIP/aquaporin (TC 1.A.8) family.</text>
</comment>
<feature type="transmembrane region" description="Helical" evidence="10">
    <location>
        <begin position="260"/>
        <end position="282"/>
    </location>
</feature>
<dbReference type="Pfam" id="PF00230">
    <property type="entry name" value="MIP"/>
    <property type="match status" value="1"/>
</dbReference>
<feature type="transmembrane region" description="Helical" evidence="10">
    <location>
        <begin position="68"/>
        <end position="89"/>
    </location>
</feature>
<sequence length="331" mass="35795">MATPEIVHLSDIQPRPNALKVWEKYRHSSIHWFAECLAEFIGVFLYVYSGVGSQLLFILGGILQEEGLSSVFQVGCAYAAGIVFAVTIAQPVSGGQLSPAITMAFVATKGFPPLKAVRYIIAQILGAYVACLLIYVQYHDMIKLAEGALAANGVLDETLFTPQGPAGAFGLYVLPGSNLGQVFLNEFISDLMITLVIFTCLDPTNMFVPPFLVPMVIGLAYAVAVWGYSVPGLAANTARDVGGRLAAMTIWGMKAGGGRYAAIAALTNIVATFVSCFIYELFFADYARVITQSHLELIRAHQNHARTPNRMHSESMSDTSDKGRISELERA</sequence>
<keyword evidence="3 8" id="KW-0813">Transport</keyword>
<dbReference type="InterPro" id="IPR000425">
    <property type="entry name" value="MIP"/>
</dbReference>
<dbReference type="InterPro" id="IPR023271">
    <property type="entry name" value="Aquaporin-like"/>
</dbReference>
<evidence type="ECO:0000256" key="7">
    <source>
        <dbReference type="ARBA" id="ARBA00023136"/>
    </source>
</evidence>
<dbReference type="SUPFAM" id="SSF81338">
    <property type="entry name" value="Aquaporin-like"/>
    <property type="match status" value="1"/>
</dbReference>
<dbReference type="InterPro" id="IPR050363">
    <property type="entry name" value="MIP/Aquaporin"/>
</dbReference>
<evidence type="ECO:0000256" key="3">
    <source>
        <dbReference type="ARBA" id="ARBA00022448"/>
    </source>
</evidence>
<dbReference type="Gene3D" id="1.20.1080.10">
    <property type="entry name" value="Glycerol uptake facilitator protein"/>
    <property type="match status" value="1"/>
</dbReference>
<keyword evidence="7 10" id="KW-0472">Membrane</keyword>
<gene>
    <name evidence="11" type="ORF">VKT23_018683</name>
</gene>
<keyword evidence="6 10" id="KW-1133">Transmembrane helix</keyword>
<dbReference type="PANTHER" id="PTHR43829:SF14">
    <property type="entry name" value="AQUAPORIN 3"/>
    <property type="match status" value="1"/>
</dbReference>
<evidence type="ECO:0000256" key="6">
    <source>
        <dbReference type="ARBA" id="ARBA00022989"/>
    </source>
</evidence>
<evidence type="ECO:0000256" key="1">
    <source>
        <dbReference type="ARBA" id="ARBA00004141"/>
    </source>
</evidence>
<evidence type="ECO:0000256" key="9">
    <source>
        <dbReference type="SAM" id="MobiDB-lite"/>
    </source>
</evidence>
<feature type="compositionally biased region" description="Basic and acidic residues" evidence="9">
    <location>
        <begin position="311"/>
        <end position="331"/>
    </location>
</feature>
<feature type="transmembrane region" description="Helical" evidence="10">
    <location>
        <begin position="208"/>
        <end position="228"/>
    </location>
</feature>
<organism evidence="11 12">
    <name type="scientific">Marasmiellus scandens</name>
    <dbReference type="NCBI Taxonomy" id="2682957"/>
    <lineage>
        <taxon>Eukaryota</taxon>
        <taxon>Fungi</taxon>
        <taxon>Dikarya</taxon>
        <taxon>Basidiomycota</taxon>
        <taxon>Agaricomycotina</taxon>
        <taxon>Agaricomycetes</taxon>
        <taxon>Agaricomycetidae</taxon>
        <taxon>Agaricales</taxon>
        <taxon>Marasmiineae</taxon>
        <taxon>Omphalotaceae</taxon>
        <taxon>Marasmiellus</taxon>
    </lineage>
</organism>
<keyword evidence="12" id="KW-1185">Reference proteome</keyword>
<evidence type="ECO:0000313" key="12">
    <source>
        <dbReference type="Proteomes" id="UP001498398"/>
    </source>
</evidence>
<dbReference type="EMBL" id="JBANRG010000087">
    <property type="protein sequence ID" value="KAK7437241.1"/>
    <property type="molecule type" value="Genomic_DNA"/>
</dbReference>
<proteinExistence type="inferred from homology"/>
<evidence type="ECO:0000256" key="10">
    <source>
        <dbReference type="SAM" id="Phobius"/>
    </source>
</evidence>
<comment type="caution">
    <text evidence="11">The sequence shown here is derived from an EMBL/GenBank/DDBJ whole genome shotgun (WGS) entry which is preliminary data.</text>
</comment>
<comment type="subcellular location">
    <subcellularLocation>
        <location evidence="1">Membrane</location>
        <topology evidence="1">Multi-pass membrane protein</topology>
    </subcellularLocation>
</comment>
<protein>
    <recommendedName>
        <fullName evidence="13">Aquaporin-like protein</fullName>
    </recommendedName>
</protein>
<dbReference type="PRINTS" id="PR00783">
    <property type="entry name" value="MINTRINSICP"/>
</dbReference>
<name>A0ABR1INM9_9AGAR</name>